<feature type="transmembrane region" description="Helical" evidence="2">
    <location>
        <begin position="274"/>
        <end position="291"/>
    </location>
</feature>
<dbReference type="GeneID" id="24106818"/>
<feature type="transmembrane region" description="Helical" evidence="2">
    <location>
        <begin position="102"/>
        <end position="124"/>
    </location>
</feature>
<dbReference type="EMBL" id="DF238780">
    <property type="protein sequence ID" value="GAC93952.1"/>
    <property type="molecule type" value="Genomic_DNA"/>
</dbReference>
<proteinExistence type="predicted"/>
<evidence type="ECO:0000256" key="1">
    <source>
        <dbReference type="SAM" id="MobiDB-lite"/>
    </source>
</evidence>
<feature type="compositionally biased region" description="Low complexity" evidence="1">
    <location>
        <begin position="506"/>
        <end position="520"/>
    </location>
</feature>
<dbReference type="AlphaFoldDB" id="R9NZ51"/>
<feature type="region of interest" description="Disordered" evidence="1">
    <location>
        <begin position="506"/>
        <end position="565"/>
    </location>
</feature>
<feature type="transmembrane region" description="Helical" evidence="2">
    <location>
        <begin position="136"/>
        <end position="159"/>
    </location>
</feature>
<accession>R9NZ51</accession>
<feature type="transmembrane region" description="Helical" evidence="2">
    <location>
        <begin position="29"/>
        <end position="49"/>
    </location>
</feature>
<gene>
    <name evidence="3" type="ORF">PHSY_001521</name>
</gene>
<evidence type="ECO:0000256" key="2">
    <source>
        <dbReference type="SAM" id="Phobius"/>
    </source>
</evidence>
<dbReference type="RefSeq" id="XP_012187539.1">
    <property type="nucleotide sequence ID" value="XM_012332149.1"/>
</dbReference>
<dbReference type="eggNOG" id="ENOG502R3DE">
    <property type="taxonomic scope" value="Eukaryota"/>
</dbReference>
<feature type="transmembrane region" description="Helical" evidence="2">
    <location>
        <begin position="242"/>
        <end position="262"/>
    </location>
</feature>
<organism evidence="3 4">
    <name type="scientific">Pseudozyma hubeiensis (strain SY62)</name>
    <name type="common">Yeast</name>
    <dbReference type="NCBI Taxonomy" id="1305764"/>
    <lineage>
        <taxon>Eukaryota</taxon>
        <taxon>Fungi</taxon>
        <taxon>Dikarya</taxon>
        <taxon>Basidiomycota</taxon>
        <taxon>Ustilaginomycotina</taxon>
        <taxon>Ustilaginomycetes</taxon>
        <taxon>Ustilaginales</taxon>
        <taxon>Ustilaginaceae</taxon>
        <taxon>Pseudozyma</taxon>
    </lineage>
</organism>
<keyword evidence="2" id="KW-0472">Membrane</keyword>
<keyword evidence="2" id="KW-0812">Transmembrane</keyword>
<reference evidence="4" key="1">
    <citation type="journal article" date="2013" name="Genome Announc.">
        <title>Draft genome sequence of the basidiomycetous yeast-like fungus Pseudozyma hubeiensis SY62, which produces an abundant amount of the biosurfactant mannosylerythritol lipids.</title>
        <authorList>
            <person name="Konishi M."/>
            <person name="Hatada Y."/>
            <person name="Horiuchi J."/>
        </authorList>
    </citation>
    <scope>NUCLEOTIDE SEQUENCE [LARGE SCALE GENOMIC DNA]</scope>
    <source>
        <strain evidence="4">SY62</strain>
    </source>
</reference>
<dbReference type="OrthoDB" id="2549796at2759"/>
<protein>
    <submittedName>
        <fullName evidence="3">Uncharacterized protein</fullName>
    </submittedName>
</protein>
<sequence length="565" mass="61281">MSASYNPNVPPGADPQIIFNVLPPSSGRAYEILLIIMCLCLGALIMELLNHLRFDLRLMRKSGWTDPAKLISRLAYFVCRYLSITILILIICFITLESDNCTALPMTFNIMGMFLLDAVLLVFVQRTMALYNWSHSVTIPLSVFYCIVVVSSVVCTPFYGVGFRIPHTGFCGYDTRSYLTRTIVANVIFRALAISLDTVLLLLTLHRLLDGGLKAVWHKKPQQLFSSLHDSSLSGFLIRQGLHFFVLQLGTDIFFITTYFSFTENAYKDLGTAFAFSIPPIVAAAAFREMGKKASMVTAKKAKKVNEIINSADTPSGGISVRLGTVGARISAVEPSARVPTVLAEPGSPTGVNAFVLQARSNPSFSGSPSPGKISSSRVSWTAGRKSINRFRPDAIAAEDSGVLITVGAVSRIDDADQEWEAGSPRYSSDNNDPDAIEIRRQWPNLAAQDAAGSEAVAQSYDGDDVKEKDLELGDSGLESLHIPNLPSFQTVAGNPDLTHLYGSSIGSSSTSWQPSSPDSPYAPALLSPSAFSRRLPPSTSNAPSSRASFRVVEEEEIGRASDTQ</sequence>
<keyword evidence="2" id="KW-1133">Transmembrane helix</keyword>
<feature type="compositionally biased region" description="Polar residues" evidence="1">
    <location>
        <begin position="538"/>
        <end position="548"/>
    </location>
</feature>
<evidence type="ECO:0000313" key="3">
    <source>
        <dbReference type="EMBL" id="GAC93952.1"/>
    </source>
</evidence>
<keyword evidence="4" id="KW-1185">Reference proteome</keyword>
<feature type="transmembrane region" description="Helical" evidence="2">
    <location>
        <begin position="183"/>
        <end position="205"/>
    </location>
</feature>
<dbReference type="Proteomes" id="UP000014071">
    <property type="component" value="Unassembled WGS sequence"/>
</dbReference>
<name>R9NZ51_PSEHS</name>
<feature type="region of interest" description="Disordered" evidence="1">
    <location>
        <begin position="416"/>
        <end position="435"/>
    </location>
</feature>
<dbReference type="HOGENOM" id="CLU_033579_0_0_1"/>
<dbReference type="STRING" id="1305764.R9NZ51"/>
<evidence type="ECO:0000313" key="4">
    <source>
        <dbReference type="Proteomes" id="UP000014071"/>
    </source>
</evidence>
<feature type="transmembrane region" description="Helical" evidence="2">
    <location>
        <begin position="70"/>
        <end position="96"/>
    </location>
</feature>